<dbReference type="Gene3D" id="3.40.50.970">
    <property type="match status" value="1"/>
</dbReference>
<evidence type="ECO:0000256" key="3">
    <source>
        <dbReference type="ARBA" id="ARBA00022679"/>
    </source>
</evidence>
<feature type="domain" description="Transketolase-like pyrimidine-binding" evidence="6">
    <location>
        <begin position="29"/>
        <end position="194"/>
    </location>
</feature>
<organism evidence="7 8">
    <name type="scientific">Candidatus Uhrbacteria bacterium GW2011_GWA2_52_8d</name>
    <dbReference type="NCBI Taxonomy" id="1618979"/>
    <lineage>
        <taxon>Bacteria</taxon>
        <taxon>Candidatus Uhriibacteriota</taxon>
    </lineage>
</organism>
<protein>
    <recommendedName>
        <fullName evidence="6">Transketolase-like pyrimidine-binding domain-containing protein</fullName>
    </recommendedName>
</protein>
<dbReference type="EMBL" id="LCRH01000044">
    <property type="protein sequence ID" value="KKW32026.1"/>
    <property type="molecule type" value="Genomic_DNA"/>
</dbReference>
<dbReference type="CDD" id="cd07033">
    <property type="entry name" value="TPP_PYR_DXS_TK_like"/>
    <property type="match status" value="1"/>
</dbReference>
<evidence type="ECO:0000313" key="7">
    <source>
        <dbReference type="EMBL" id="KKW32026.1"/>
    </source>
</evidence>
<dbReference type="InterPro" id="IPR051157">
    <property type="entry name" value="PDH/Transketolase"/>
</dbReference>
<dbReference type="InterPro" id="IPR029061">
    <property type="entry name" value="THDP-binding"/>
</dbReference>
<evidence type="ECO:0000256" key="2">
    <source>
        <dbReference type="ARBA" id="ARBA00007131"/>
    </source>
</evidence>
<comment type="cofactor">
    <cofactor evidence="1">
        <name>thiamine diphosphate</name>
        <dbReference type="ChEBI" id="CHEBI:58937"/>
    </cofactor>
</comment>
<evidence type="ECO:0000256" key="5">
    <source>
        <dbReference type="SAM" id="MobiDB-lite"/>
    </source>
</evidence>
<gene>
    <name evidence="7" type="ORF">UY76_C0044G0005</name>
</gene>
<dbReference type="InterPro" id="IPR020826">
    <property type="entry name" value="Transketolase_BS"/>
</dbReference>
<dbReference type="GO" id="GO:0016740">
    <property type="term" value="F:transferase activity"/>
    <property type="evidence" value="ECO:0007669"/>
    <property type="project" value="UniProtKB-KW"/>
</dbReference>
<accession>A0A0G1XM91</accession>
<comment type="similarity">
    <text evidence="2">Belongs to the transketolase family.</text>
</comment>
<feature type="compositionally biased region" description="Basic and acidic residues" evidence="5">
    <location>
        <begin position="378"/>
        <end position="389"/>
    </location>
</feature>
<dbReference type="FunFam" id="3.40.50.970:FF:000129">
    <property type="entry name" value="Transketolase"/>
    <property type="match status" value="1"/>
</dbReference>
<evidence type="ECO:0000259" key="6">
    <source>
        <dbReference type="SMART" id="SM00861"/>
    </source>
</evidence>
<dbReference type="Gene3D" id="3.40.50.920">
    <property type="match status" value="1"/>
</dbReference>
<dbReference type="Pfam" id="PF02779">
    <property type="entry name" value="Transket_pyr"/>
    <property type="match status" value="1"/>
</dbReference>
<dbReference type="InterPro" id="IPR033248">
    <property type="entry name" value="Transketolase_C"/>
</dbReference>
<comment type="caution">
    <text evidence="7">The sequence shown here is derived from an EMBL/GenBank/DDBJ whole genome shotgun (WGS) entry which is preliminary data.</text>
</comment>
<evidence type="ECO:0000256" key="1">
    <source>
        <dbReference type="ARBA" id="ARBA00001964"/>
    </source>
</evidence>
<dbReference type="PROSITE" id="PS00802">
    <property type="entry name" value="TRANSKETOLASE_2"/>
    <property type="match status" value="1"/>
</dbReference>
<dbReference type="PATRIC" id="fig|1618979.3.peg.603"/>
<dbReference type="SUPFAM" id="SSF52518">
    <property type="entry name" value="Thiamin diphosphate-binding fold (THDP-binding)"/>
    <property type="match status" value="1"/>
</dbReference>
<keyword evidence="3" id="KW-0808">Transferase</keyword>
<dbReference type="InterPro" id="IPR009014">
    <property type="entry name" value="Transketo_C/PFOR_II"/>
</dbReference>
<dbReference type="PANTHER" id="PTHR43825:SF1">
    <property type="entry name" value="TRANSKETOLASE-LIKE PYRIMIDINE-BINDING DOMAIN-CONTAINING PROTEIN"/>
    <property type="match status" value="1"/>
</dbReference>
<dbReference type="SUPFAM" id="SSF52922">
    <property type="entry name" value="TK C-terminal domain-like"/>
    <property type="match status" value="1"/>
</dbReference>
<dbReference type="AlphaFoldDB" id="A0A0G1XM91"/>
<sequence length="389" mass="42208">MMKQKLKHGINREAWLVRDLFNDKKLKQIPTRNGYGEGLVEAGKNDENIVVLCADLTESTRSLAFKEAYPDRFVQMGVSEQSMASIAAGMAMAGKVPFISSYAAFSPGRNWEQIRTTVALNNTNVKIAGAHAGVSVGPDGATHQMVEDIAIMRVMPNMRVFVPCDAIETRKVTLAAAKLTGPCYLRFAREKSPVFTTLKTPFKVGRAEIYRHGHDLTIIGAGPLLYEALIVAEMLSKDHGIECRVINMHTIKPVDVKAIVDAAKHTGAIVTVEEAQAAGGLAGVVAETLALTVPVPMERIGVPDRFGESGDSRELQEGLGLTAPFIALAADRVLQRKLGKPVPAIPAHITAAQERLALMQKQILDEAFARTPRKWGGKKPDASLKSRKK</sequence>
<dbReference type="SMART" id="SM00861">
    <property type="entry name" value="Transket_pyr"/>
    <property type="match status" value="1"/>
</dbReference>
<dbReference type="Proteomes" id="UP000034054">
    <property type="component" value="Unassembled WGS sequence"/>
</dbReference>
<name>A0A0G1XM91_9BACT</name>
<keyword evidence="4" id="KW-0786">Thiamine pyrophosphate</keyword>
<dbReference type="Pfam" id="PF02780">
    <property type="entry name" value="Transketolase_C"/>
    <property type="match status" value="1"/>
</dbReference>
<dbReference type="PANTHER" id="PTHR43825">
    <property type="entry name" value="PYRUVATE DEHYDROGENASE E1 COMPONENT"/>
    <property type="match status" value="1"/>
</dbReference>
<proteinExistence type="inferred from homology"/>
<evidence type="ECO:0000313" key="8">
    <source>
        <dbReference type="Proteomes" id="UP000034054"/>
    </source>
</evidence>
<evidence type="ECO:0000256" key="4">
    <source>
        <dbReference type="ARBA" id="ARBA00023052"/>
    </source>
</evidence>
<dbReference type="InterPro" id="IPR005475">
    <property type="entry name" value="Transketolase-like_Pyr-bd"/>
</dbReference>
<feature type="region of interest" description="Disordered" evidence="5">
    <location>
        <begin position="370"/>
        <end position="389"/>
    </location>
</feature>
<reference evidence="7 8" key="1">
    <citation type="journal article" date="2015" name="Nature">
        <title>rRNA introns, odd ribosomes, and small enigmatic genomes across a large radiation of phyla.</title>
        <authorList>
            <person name="Brown C.T."/>
            <person name="Hug L.A."/>
            <person name="Thomas B.C."/>
            <person name="Sharon I."/>
            <person name="Castelle C.J."/>
            <person name="Singh A."/>
            <person name="Wilkins M.J."/>
            <person name="Williams K.H."/>
            <person name="Banfield J.F."/>
        </authorList>
    </citation>
    <scope>NUCLEOTIDE SEQUENCE [LARGE SCALE GENOMIC DNA]</scope>
</reference>